<keyword evidence="3" id="KW-1185">Reference proteome</keyword>
<dbReference type="Pfam" id="PF02338">
    <property type="entry name" value="OTU"/>
    <property type="match status" value="1"/>
</dbReference>
<gene>
    <name evidence="2" type="ORF">CUNI_LOCUS15973</name>
</gene>
<comment type="caution">
    <text evidence="2">The sequence shown here is derived from an EMBL/GenBank/DDBJ whole genome shotgun (WGS) entry which is preliminary data.</text>
</comment>
<dbReference type="InterPro" id="IPR038765">
    <property type="entry name" value="Papain-like_cys_pep_sf"/>
</dbReference>
<dbReference type="Gene3D" id="3.90.70.80">
    <property type="match status" value="1"/>
</dbReference>
<dbReference type="AlphaFoldDB" id="A0A8S3ZS18"/>
<dbReference type="EMBL" id="CAJHNH020004013">
    <property type="protein sequence ID" value="CAG5130415.1"/>
    <property type="molecule type" value="Genomic_DNA"/>
</dbReference>
<proteinExistence type="predicted"/>
<accession>A0A8S3ZS18</accession>
<dbReference type="SUPFAM" id="SSF54001">
    <property type="entry name" value="Cysteine proteinases"/>
    <property type="match status" value="1"/>
</dbReference>
<dbReference type="OrthoDB" id="409956at2759"/>
<dbReference type="GO" id="GO:0016579">
    <property type="term" value="P:protein deubiquitination"/>
    <property type="evidence" value="ECO:0007669"/>
    <property type="project" value="TreeGrafter"/>
</dbReference>
<dbReference type="Proteomes" id="UP000678393">
    <property type="component" value="Unassembled WGS sequence"/>
</dbReference>
<evidence type="ECO:0000259" key="1">
    <source>
        <dbReference type="PROSITE" id="PS50802"/>
    </source>
</evidence>
<organism evidence="2 3">
    <name type="scientific">Candidula unifasciata</name>
    <dbReference type="NCBI Taxonomy" id="100452"/>
    <lineage>
        <taxon>Eukaryota</taxon>
        <taxon>Metazoa</taxon>
        <taxon>Spiralia</taxon>
        <taxon>Lophotrochozoa</taxon>
        <taxon>Mollusca</taxon>
        <taxon>Gastropoda</taxon>
        <taxon>Heterobranchia</taxon>
        <taxon>Euthyneura</taxon>
        <taxon>Panpulmonata</taxon>
        <taxon>Eupulmonata</taxon>
        <taxon>Stylommatophora</taxon>
        <taxon>Helicina</taxon>
        <taxon>Helicoidea</taxon>
        <taxon>Geomitridae</taxon>
        <taxon>Candidula</taxon>
    </lineage>
</organism>
<name>A0A8S3ZS18_9EUPU</name>
<reference evidence="2" key="1">
    <citation type="submission" date="2021-04" db="EMBL/GenBank/DDBJ databases">
        <authorList>
            <consortium name="Molecular Ecology Group"/>
        </authorList>
    </citation>
    <scope>NUCLEOTIDE SEQUENCE</scope>
</reference>
<dbReference type="PANTHER" id="PTHR12419">
    <property type="entry name" value="OTU DOMAIN CONTAINING PROTEIN"/>
    <property type="match status" value="1"/>
</dbReference>
<protein>
    <recommendedName>
        <fullName evidence="1">OTU domain-containing protein</fullName>
    </recommendedName>
</protein>
<dbReference type="CDD" id="cd22755">
    <property type="entry name" value="OTU_CeDUB-like"/>
    <property type="match status" value="1"/>
</dbReference>
<feature type="domain" description="OTU" evidence="1">
    <location>
        <begin position="360"/>
        <end position="497"/>
    </location>
</feature>
<dbReference type="InterPro" id="IPR003323">
    <property type="entry name" value="OTU_dom"/>
</dbReference>
<evidence type="ECO:0000313" key="3">
    <source>
        <dbReference type="Proteomes" id="UP000678393"/>
    </source>
</evidence>
<dbReference type="PROSITE" id="PS50802">
    <property type="entry name" value="OTU"/>
    <property type="match status" value="1"/>
</dbReference>
<dbReference type="InterPro" id="IPR050704">
    <property type="entry name" value="Peptidase_C85-like"/>
</dbReference>
<dbReference type="GO" id="GO:0004843">
    <property type="term" value="F:cysteine-type deubiquitinase activity"/>
    <property type="evidence" value="ECO:0007669"/>
    <property type="project" value="TreeGrafter"/>
</dbReference>
<evidence type="ECO:0000313" key="2">
    <source>
        <dbReference type="EMBL" id="CAG5130415.1"/>
    </source>
</evidence>
<sequence>MGKVSVDKLKPALADHFLHRRIGSYFPPRPSLFSHFFRGTDSFINKYLTEGPQEIGSMFPSLFDGIRPGNNRCKTLHLRQPNDDNQQKSGNFRIIPIIVEGREGNSKAESINEANPIVLDDDDEPDTVDITGESSASPLFQHKSQSTFDRKHTTKDSAITVDDDSIVCVRPSSTECFSKVNKAHLKRLDKASPNSKKHNQYKNYSEKMCPSVSNDRLVCTGKTRTNSVITLDDDQETIHIDDIIPDSECSLQQSSDPDGVHKENVSKVIEVEHLESELGATPNRKSTSTGAFSSEVDSCCSLVSLNIEDTDDVNLSNIEVPRTSGLSKTAECCVEELKDSPPPDHPVYEELKTILALENRKIHFITGDGNCFFRALSKILYGCETYHAAVRSLIVDIIATNKSKFAQFVDENDVLAHVQKMSEDHCWATTCEIYAAATVLQRDVYVLTPHPLNKNYSWLLFKPVFKSMHVPVSFAKHLCYITLCNTNGNHYDLVVADHGKCNCFLPCPELDGISASIDLT</sequence>